<feature type="compositionally biased region" description="Low complexity" evidence="1">
    <location>
        <begin position="46"/>
        <end position="65"/>
    </location>
</feature>
<feature type="transmembrane region" description="Helical" evidence="2">
    <location>
        <begin position="112"/>
        <end position="136"/>
    </location>
</feature>
<evidence type="ECO:0000256" key="2">
    <source>
        <dbReference type="SAM" id="Phobius"/>
    </source>
</evidence>
<dbReference type="AlphaFoldDB" id="A0A9D1GY44"/>
<sequence length="425" mass="45858">MSQPPGDQPDFADQNSGFGRPPSGGPDFVGAGDVGPDGGQPPTYGRAQPPQDFRQPQQDFQQAPTDAPPPHQDFQQPQQDFQQPQQDFQQGQQQGFHSPSIQPPRTRSAKPWIIVAVVVVAVALIGAGVFFGRGLLNGGGPTPGQPPGQGELPDNPTIEAPAVIDEVAETAGLTCHDEAVNPRKIKGCYLQEENHQVRMRYLIGEQGEITKVTAQVLLNGATAEERGEELLALLEPVLATLPIAEADQDQIRTVIAAGPEDPVNERIDWDGQEGTFDLHGSSDVTNVSLGNGVLDFVGQIPLIEDHTPFVDELTARGWACETDDVILTCEAGGLGKLTGTLSTAGQPNNEPRLTRIQVWYDGQEPTPDEERMVDVYTALAKAGERGEVMAIGLRMLAEGEKQFFNSDVQFYRGDSYFEVSGVQFT</sequence>
<evidence type="ECO:0000256" key="1">
    <source>
        <dbReference type="SAM" id="MobiDB-lite"/>
    </source>
</evidence>
<feature type="region of interest" description="Disordered" evidence="1">
    <location>
        <begin position="1"/>
        <end position="106"/>
    </location>
</feature>
<name>A0A9D1GY44_9ACTN</name>
<gene>
    <name evidence="3" type="ORF">IAA98_08785</name>
</gene>
<dbReference type="EMBL" id="DVLP01000264">
    <property type="protein sequence ID" value="HIT75666.1"/>
    <property type="molecule type" value="Genomic_DNA"/>
</dbReference>
<reference evidence="3" key="1">
    <citation type="submission" date="2020-10" db="EMBL/GenBank/DDBJ databases">
        <authorList>
            <person name="Gilroy R."/>
        </authorList>
    </citation>
    <scope>NUCLEOTIDE SEQUENCE</scope>
    <source>
        <strain evidence="3">ChiGjej1B1-24693</strain>
    </source>
</reference>
<evidence type="ECO:0000313" key="3">
    <source>
        <dbReference type="EMBL" id="HIT75666.1"/>
    </source>
</evidence>
<accession>A0A9D1GY44</accession>
<protein>
    <submittedName>
        <fullName evidence="3">Uncharacterized protein</fullName>
    </submittedName>
</protein>
<keyword evidence="2" id="KW-1133">Transmembrane helix</keyword>
<feature type="compositionally biased region" description="Low complexity" evidence="1">
    <location>
        <begin position="72"/>
        <end position="97"/>
    </location>
</feature>
<evidence type="ECO:0000313" key="4">
    <source>
        <dbReference type="Proteomes" id="UP000886842"/>
    </source>
</evidence>
<comment type="caution">
    <text evidence="3">The sequence shown here is derived from an EMBL/GenBank/DDBJ whole genome shotgun (WGS) entry which is preliminary data.</text>
</comment>
<keyword evidence="2" id="KW-0472">Membrane</keyword>
<reference evidence="3" key="2">
    <citation type="journal article" date="2021" name="PeerJ">
        <title>Extensive microbial diversity within the chicken gut microbiome revealed by metagenomics and culture.</title>
        <authorList>
            <person name="Gilroy R."/>
            <person name="Ravi A."/>
            <person name="Getino M."/>
            <person name="Pursley I."/>
            <person name="Horton D.L."/>
            <person name="Alikhan N.F."/>
            <person name="Baker D."/>
            <person name="Gharbi K."/>
            <person name="Hall N."/>
            <person name="Watson M."/>
            <person name="Adriaenssens E.M."/>
            <person name="Foster-Nyarko E."/>
            <person name="Jarju S."/>
            <person name="Secka A."/>
            <person name="Antonio M."/>
            <person name="Oren A."/>
            <person name="Chaudhuri R.R."/>
            <person name="La Ragione R."/>
            <person name="Hildebrand F."/>
            <person name="Pallen M.J."/>
        </authorList>
    </citation>
    <scope>NUCLEOTIDE SEQUENCE</scope>
    <source>
        <strain evidence="3">ChiGjej1B1-24693</strain>
    </source>
</reference>
<dbReference type="Proteomes" id="UP000886842">
    <property type="component" value="Unassembled WGS sequence"/>
</dbReference>
<organism evidence="3 4">
    <name type="scientific">Candidatus Avipropionibacterium avicola</name>
    <dbReference type="NCBI Taxonomy" id="2840701"/>
    <lineage>
        <taxon>Bacteria</taxon>
        <taxon>Bacillati</taxon>
        <taxon>Actinomycetota</taxon>
        <taxon>Actinomycetes</taxon>
        <taxon>Propionibacteriales</taxon>
        <taxon>Propionibacteriaceae</taxon>
        <taxon>Propionibacteriaceae incertae sedis</taxon>
        <taxon>Candidatus Avipropionibacterium</taxon>
    </lineage>
</organism>
<keyword evidence="2" id="KW-0812">Transmembrane</keyword>
<proteinExistence type="predicted"/>